<dbReference type="CTD" id="8235239"/>
<dbReference type="EC" id="2.3.1.50" evidence="5"/>
<dbReference type="InParanoid" id="E0VK62"/>
<keyword evidence="9" id="KW-0443">Lipid metabolism</keyword>
<keyword evidence="14" id="KW-0472">Membrane</keyword>
<gene>
    <name evidence="17" type="primary">8235239</name>
    <name evidence="16" type="ORF">Phum_PHUM257260</name>
</gene>
<keyword evidence="7" id="KW-0663">Pyridoxal phosphate</keyword>
<evidence type="ECO:0000256" key="13">
    <source>
        <dbReference type="ARBA" id="ARBA00042649"/>
    </source>
</evidence>
<evidence type="ECO:0000256" key="1">
    <source>
        <dbReference type="ARBA" id="ARBA00001933"/>
    </source>
</evidence>
<sequence>MTILEKYFYFYLHKAFFFEVSFQVLIFTSLIGIILWYVFRQKILRVKVLSELEEEEIIRNFQPEDLIPNEFEKTNLLNQKVVSSLAGKNISVNGFSCLNLATHNYLSLLENSKIQSHATQSINKYGVGSCGPRGFYGTVDVHLELEEKLAEFLEVEEACVYSYSFATMASAIPAYCKRGDIIFVDEAVNFSIQKGLDASRSNIFYYRHNNMTDLEDKLIKQSKMDLKNPKKAAKTRKFLITEGIFANTGKICDLPGLIKLRNKFKLRMLLDESVSFGVLGKTGKGVVEYFNIPNIEVDLRIGSLESSLASIGGFCCGTSFIVEHQRLSGLGYCFSASLPPVLAVAALCSLDYLKNNPNIFTSLKDVNQALHKSLSKLLYFDISGDPDSPIKHLYLKNEQDFNSEKKILNKIVDYCISKNVAIGLPEYLNHIEKFPVRPSLRITSNISLTISDIEFACAVISEACNTNLSV</sequence>
<dbReference type="InterPro" id="IPR015424">
    <property type="entry name" value="PyrdxlP-dep_Trfase"/>
</dbReference>
<keyword evidence="14" id="KW-1133">Transmembrane helix</keyword>
<evidence type="ECO:0000256" key="12">
    <source>
        <dbReference type="ARBA" id="ARBA00041765"/>
    </source>
</evidence>
<keyword evidence="10 16" id="KW-0012">Acyltransferase</keyword>
<dbReference type="SUPFAM" id="SSF53383">
    <property type="entry name" value="PLP-dependent transferases"/>
    <property type="match status" value="1"/>
</dbReference>
<dbReference type="eggNOG" id="KOG1358">
    <property type="taxonomic scope" value="Eukaryota"/>
</dbReference>
<dbReference type="GO" id="GO:0030170">
    <property type="term" value="F:pyridoxal phosphate binding"/>
    <property type="evidence" value="ECO:0007669"/>
    <property type="project" value="InterPro"/>
</dbReference>
<evidence type="ECO:0000313" key="17">
    <source>
        <dbReference type="EnsemblMetazoa" id="PHUM257260-PA"/>
    </source>
</evidence>
<evidence type="ECO:0000256" key="9">
    <source>
        <dbReference type="ARBA" id="ARBA00023098"/>
    </source>
</evidence>
<reference evidence="17" key="3">
    <citation type="submission" date="2021-02" db="UniProtKB">
        <authorList>
            <consortium name="EnsemblMetazoa"/>
        </authorList>
    </citation>
    <scope>IDENTIFICATION</scope>
    <source>
        <strain evidence="17">USDA</strain>
    </source>
</reference>
<keyword evidence="18" id="KW-1185">Reference proteome</keyword>
<reference evidence="16" key="1">
    <citation type="submission" date="2007-04" db="EMBL/GenBank/DDBJ databases">
        <title>Annotation of Pediculus humanus corporis strain USDA.</title>
        <authorList>
            <person name="Kirkness E."/>
            <person name="Hannick L."/>
            <person name="Hass B."/>
            <person name="Bruggner R."/>
            <person name="Lawson D."/>
            <person name="Bidwell S."/>
            <person name="Joardar V."/>
            <person name="Caler E."/>
            <person name="Walenz B."/>
            <person name="Inman J."/>
            <person name="Schobel S."/>
            <person name="Galinsky K."/>
            <person name="Amedeo P."/>
            <person name="Strausberg R."/>
        </authorList>
    </citation>
    <scope>NUCLEOTIDE SEQUENCE</scope>
    <source>
        <strain evidence="16">USDA</strain>
    </source>
</reference>
<dbReference type="EnsemblMetazoa" id="PHUM257260-RA">
    <property type="protein sequence ID" value="PHUM257260-PA"/>
    <property type="gene ID" value="PHUM257260"/>
</dbReference>
<dbReference type="Gene3D" id="3.40.640.10">
    <property type="entry name" value="Type I PLP-dependent aspartate aminotransferase-like (Major domain)"/>
    <property type="match status" value="1"/>
</dbReference>
<feature type="transmembrane region" description="Helical" evidence="14">
    <location>
        <begin position="20"/>
        <end position="39"/>
    </location>
</feature>
<keyword evidence="8" id="KW-0746">Sphingolipid metabolism</keyword>
<dbReference type="GO" id="GO:0016020">
    <property type="term" value="C:membrane"/>
    <property type="evidence" value="ECO:0007669"/>
    <property type="project" value="GOC"/>
</dbReference>
<dbReference type="InterPro" id="IPR050087">
    <property type="entry name" value="AON_synthase_class-II"/>
</dbReference>
<dbReference type="GO" id="GO:0004758">
    <property type="term" value="F:serine C-palmitoyltransferase activity"/>
    <property type="evidence" value="ECO:0007669"/>
    <property type="project" value="UniProtKB-EC"/>
</dbReference>
<evidence type="ECO:0000256" key="10">
    <source>
        <dbReference type="ARBA" id="ARBA00023315"/>
    </source>
</evidence>
<dbReference type="STRING" id="121224.E0VK62"/>
<dbReference type="GO" id="GO:0046513">
    <property type="term" value="P:ceramide biosynthetic process"/>
    <property type="evidence" value="ECO:0007669"/>
    <property type="project" value="TreeGrafter"/>
</dbReference>
<comment type="cofactor">
    <cofactor evidence="1">
        <name>pyridoxal 5'-phosphate</name>
        <dbReference type="ChEBI" id="CHEBI:597326"/>
    </cofactor>
</comment>
<dbReference type="InterPro" id="IPR015421">
    <property type="entry name" value="PyrdxlP-dep_Trfase_major"/>
</dbReference>
<organism>
    <name type="scientific">Pediculus humanus subsp. corporis</name>
    <name type="common">Body louse</name>
    <dbReference type="NCBI Taxonomy" id="121224"/>
    <lineage>
        <taxon>Eukaryota</taxon>
        <taxon>Metazoa</taxon>
        <taxon>Ecdysozoa</taxon>
        <taxon>Arthropoda</taxon>
        <taxon>Hexapoda</taxon>
        <taxon>Insecta</taxon>
        <taxon>Pterygota</taxon>
        <taxon>Neoptera</taxon>
        <taxon>Paraneoptera</taxon>
        <taxon>Psocodea</taxon>
        <taxon>Troctomorpha</taxon>
        <taxon>Phthiraptera</taxon>
        <taxon>Anoplura</taxon>
        <taxon>Pediculidae</taxon>
        <taxon>Pediculus</taxon>
    </lineage>
</organism>
<keyword evidence="14" id="KW-0812">Transmembrane</keyword>
<accession>E0VK62</accession>
<protein>
    <recommendedName>
        <fullName evidence="11">Serine palmitoyltransferase 1</fullName>
        <ecNumber evidence="5">2.3.1.50</ecNumber>
    </recommendedName>
    <alternativeName>
        <fullName evidence="12">Long chain base biosynthesis protein 1</fullName>
    </alternativeName>
    <alternativeName>
        <fullName evidence="13">Serine-palmitoyl-CoA transferase 1</fullName>
    </alternativeName>
</protein>
<dbReference type="Pfam" id="PF00155">
    <property type="entry name" value="Aminotran_1_2"/>
    <property type="match status" value="1"/>
</dbReference>
<dbReference type="GO" id="GO:0046512">
    <property type="term" value="P:sphingosine biosynthetic process"/>
    <property type="evidence" value="ECO:0007669"/>
    <property type="project" value="TreeGrafter"/>
</dbReference>
<dbReference type="GeneID" id="8235239"/>
<evidence type="ECO:0000313" key="18">
    <source>
        <dbReference type="Proteomes" id="UP000009046"/>
    </source>
</evidence>
<evidence type="ECO:0000313" key="16">
    <source>
        <dbReference type="EMBL" id="EEB13768.1"/>
    </source>
</evidence>
<dbReference type="OrthoDB" id="3168162at2759"/>
<dbReference type="HOGENOM" id="CLU_015846_0_2_1"/>
<evidence type="ECO:0000259" key="15">
    <source>
        <dbReference type="Pfam" id="PF00155"/>
    </source>
</evidence>
<evidence type="ECO:0000256" key="5">
    <source>
        <dbReference type="ARBA" id="ARBA00013220"/>
    </source>
</evidence>
<reference evidence="16" key="2">
    <citation type="submission" date="2007-04" db="EMBL/GenBank/DDBJ databases">
        <title>The genome of the human body louse.</title>
        <authorList>
            <consortium name="The Human Body Louse Genome Consortium"/>
            <person name="Kirkness E."/>
            <person name="Walenz B."/>
            <person name="Hass B."/>
            <person name="Bruggner R."/>
            <person name="Strausberg R."/>
        </authorList>
    </citation>
    <scope>NUCLEOTIDE SEQUENCE</scope>
    <source>
        <strain evidence="16">USDA</strain>
    </source>
</reference>
<comment type="pathway">
    <text evidence="2">Lipid metabolism; sphingolipid metabolism.</text>
</comment>
<dbReference type="FunCoup" id="E0VK62">
    <property type="interactions" value="2093"/>
</dbReference>
<comment type="similarity">
    <text evidence="4">Belongs to the class-II pyridoxal-phosphate-dependent aminotransferase family.</text>
</comment>
<dbReference type="KEGG" id="phu:Phum_PHUM257260"/>
<dbReference type="FunFam" id="3.40.640.10:FF:000049">
    <property type="entry name" value="serine palmitoyltransferase 1 isoform X1"/>
    <property type="match status" value="1"/>
</dbReference>
<feature type="domain" description="Aminotransferase class I/classII large" evidence="15">
    <location>
        <begin position="97"/>
        <end position="415"/>
    </location>
</feature>
<dbReference type="VEuPathDB" id="VectorBase:PHUM257260"/>
<dbReference type="PANTHER" id="PTHR13693">
    <property type="entry name" value="CLASS II AMINOTRANSFERASE/8-AMINO-7-OXONONANOATE SYNTHASE"/>
    <property type="match status" value="1"/>
</dbReference>
<evidence type="ECO:0000256" key="2">
    <source>
        <dbReference type="ARBA" id="ARBA00004760"/>
    </source>
</evidence>
<dbReference type="Gene3D" id="3.90.1150.10">
    <property type="entry name" value="Aspartate Aminotransferase, domain 1"/>
    <property type="match status" value="1"/>
</dbReference>
<evidence type="ECO:0000256" key="11">
    <source>
        <dbReference type="ARBA" id="ARBA00041066"/>
    </source>
</evidence>
<dbReference type="GO" id="GO:0005783">
    <property type="term" value="C:endoplasmic reticulum"/>
    <property type="evidence" value="ECO:0007669"/>
    <property type="project" value="TreeGrafter"/>
</dbReference>
<keyword evidence="6 16" id="KW-0808">Transferase</keyword>
<dbReference type="OMA" id="LTKYGCG"/>
<dbReference type="RefSeq" id="XP_002426506.1">
    <property type="nucleotide sequence ID" value="XM_002426461.1"/>
</dbReference>
<dbReference type="PANTHER" id="PTHR13693:SF2">
    <property type="entry name" value="SERINE PALMITOYLTRANSFERASE 1"/>
    <property type="match status" value="1"/>
</dbReference>
<evidence type="ECO:0000256" key="14">
    <source>
        <dbReference type="SAM" id="Phobius"/>
    </source>
</evidence>
<evidence type="ECO:0000256" key="6">
    <source>
        <dbReference type="ARBA" id="ARBA00022679"/>
    </source>
</evidence>
<name>E0VK62_PEDHC</name>
<dbReference type="EMBL" id="AAZO01002980">
    <property type="status" value="NOT_ANNOTATED_CDS"/>
    <property type="molecule type" value="Genomic_DNA"/>
</dbReference>
<dbReference type="EMBL" id="DS235239">
    <property type="protein sequence ID" value="EEB13768.1"/>
    <property type="molecule type" value="Genomic_DNA"/>
</dbReference>
<evidence type="ECO:0000256" key="8">
    <source>
        <dbReference type="ARBA" id="ARBA00022919"/>
    </source>
</evidence>
<evidence type="ECO:0000256" key="4">
    <source>
        <dbReference type="ARBA" id="ARBA00008392"/>
    </source>
</evidence>
<dbReference type="Proteomes" id="UP000009046">
    <property type="component" value="Unassembled WGS sequence"/>
</dbReference>
<dbReference type="AlphaFoldDB" id="E0VK62"/>
<evidence type="ECO:0000256" key="7">
    <source>
        <dbReference type="ARBA" id="ARBA00022898"/>
    </source>
</evidence>
<dbReference type="InterPro" id="IPR015422">
    <property type="entry name" value="PyrdxlP-dep_Trfase_small"/>
</dbReference>
<evidence type="ECO:0000256" key="3">
    <source>
        <dbReference type="ARBA" id="ARBA00004991"/>
    </source>
</evidence>
<proteinExistence type="inferred from homology"/>
<comment type="pathway">
    <text evidence="3">Sphingolipid metabolism.</text>
</comment>
<dbReference type="InterPro" id="IPR004839">
    <property type="entry name" value="Aminotransferase_I/II_large"/>
</dbReference>